<accession>A0A9J6BQT1</accession>
<dbReference type="SUPFAM" id="SSF56808">
    <property type="entry name" value="Ribosomal protein L1"/>
    <property type="match status" value="1"/>
</dbReference>
<dbReference type="OrthoDB" id="1747252at2759"/>
<keyword evidence="2" id="KW-0689">Ribosomal protein</keyword>
<dbReference type="InterPro" id="IPR016095">
    <property type="entry name" value="Ribosomal_uL1_3-a/b-sand"/>
</dbReference>
<comment type="similarity">
    <text evidence="1">Belongs to the universal ribosomal protein uL1 family.</text>
</comment>
<gene>
    <name evidence="5" type="ORF">PVAND_001922</name>
</gene>
<feature type="region of interest" description="Disordered" evidence="4">
    <location>
        <begin position="328"/>
        <end position="362"/>
    </location>
</feature>
<comment type="caution">
    <text evidence="5">The sequence shown here is derived from an EMBL/GenBank/DDBJ whole genome shotgun (WGS) entry which is preliminary data.</text>
</comment>
<dbReference type="GO" id="GO:1990904">
    <property type="term" value="C:ribonucleoprotein complex"/>
    <property type="evidence" value="ECO:0007669"/>
    <property type="project" value="UniProtKB-KW"/>
</dbReference>
<dbReference type="Gene3D" id="3.40.50.790">
    <property type="match status" value="1"/>
</dbReference>
<evidence type="ECO:0008006" key="7">
    <source>
        <dbReference type="Google" id="ProtNLM"/>
    </source>
</evidence>
<dbReference type="PANTHER" id="PTHR36427:SF3">
    <property type="entry name" value="LARGE RIBOSOMAL SUBUNIT PROTEIN UL1M"/>
    <property type="match status" value="1"/>
</dbReference>
<evidence type="ECO:0000256" key="4">
    <source>
        <dbReference type="SAM" id="MobiDB-lite"/>
    </source>
</evidence>
<dbReference type="EMBL" id="JADBJN010000003">
    <property type="protein sequence ID" value="KAG5671742.1"/>
    <property type="molecule type" value="Genomic_DNA"/>
</dbReference>
<dbReference type="AlphaFoldDB" id="A0A9J6BQT1"/>
<organism evidence="5 6">
    <name type="scientific">Polypedilum vanderplanki</name>
    <name type="common">Sleeping chironomid midge</name>
    <dbReference type="NCBI Taxonomy" id="319348"/>
    <lineage>
        <taxon>Eukaryota</taxon>
        <taxon>Metazoa</taxon>
        <taxon>Ecdysozoa</taxon>
        <taxon>Arthropoda</taxon>
        <taxon>Hexapoda</taxon>
        <taxon>Insecta</taxon>
        <taxon>Pterygota</taxon>
        <taxon>Neoptera</taxon>
        <taxon>Endopterygota</taxon>
        <taxon>Diptera</taxon>
        <taxon>Nematocera</taxon>
        <taxon>Chironomoidea</taxon>
        <taxon>Chironomidae</taxon>
        <taxon>Chironominae</taxon>
        <taxon>Polypedilum</taxon>
        <taxon>Polypedilum</taxon>
    </lineage>
</organism>
<dbReference type="PANTHER" id="PTHR36427">
    <property type="entry name" value="54S RIBOSOMAL PROTEIN L1, MITOCHONDRIAL"/>
    <property type="match status" value="1"/>
</dbReference>
<evidence type="ECO:0000313" key="5">
    <source>
        <dbReference type="EMBL" id="KAG5671742.1"/>
    </source>
</evidence>
<dbReference type="Proteomes" id="UP001107558">
    <property type="component" value="Chromosome 3"/>
</dbReference>
<dbReference type="InterPro" id="IPR028364">
    <property type="entry name" value="Ribosomal_uL1/biogenesis"/>
</dbReference>
<name>A0A9J6BQT1_POLVA</name>
<keyword evidence="6" id="KW-1185">Reference proteome</keyword>
<dbReference type="GO" id="GO:0005840">
    <property type="term" value="C:ribosome"/>
    <property type="evidence" value="ECO:0007669"/>
    <property type="project" value="UniProtKB-KW"/>
</dbReference>
<protein>
    <recommendedName>
        <fullName evidence="7">50S ribosomal protein L1</fullName>
    </recommendedName>
</protein>
<dbReference type="Pfam" id="PF00687">
    <property type="entry name" value="Ribosomal_L1"/>
    <property type="match status" value="1"/>
</dbReference>
<keyword evidence="3" id="KW-0687">Ribonucleoprotein</keyword>
<evidence type="ECO:0000256" key="3">
    <source>
        <dbReference type="ARBA" id="ARBA00023274"/>
    </source>
</evidence>
<evidence type="ECO:0000313" key="6">
    <source>
        <dbReference type="Proteomes" id="UP001107558"/>
    </source>
</evidence>
<evidence type="ECO:0000256" key="2">
    <source>
        <dbReference type="ARBA" id="ARBA00022980"/>
    </source>
</evidence>
<dbReference type="InterPro" id="IPR023674">
    <property type="entry name" value="Ribosomal_uL1-like"/>
</dbReference>
<proteinExistence type="inferred from homology"/>
<feature type="compositionally biased region" description="Acidic residues" evidence="4">
    <location>
        <begin position="338"/>
        <end position="353"/>
    </location>
</feature>
<reference evidence="5" key="1">
    <citation type="submission" date="2021-03" db="EMBL/GenBank/DDBJ databases">
        <title>Chromosome level genome of the anhydrobiotic midge Polypedilum vanderplanki.</title>
        <authorList>
            <person name="Yoshida Y."/>
            <person name="Kikawada T."/>
            <person name="Gusev O."/>
        </authorList>
    </citation>
    <scope>NUCLEOTIDE SEQUENCE</scope>
    <source>
        <strain evidence="5">NIAS01</strain>
        <tissue evidence="5">Whole body or cell culture</tissue>
    </source>
</reference>
<evidence type="ECO:0000256" key="1">
    <source>
        <dbReference type="ARBA" id="ARBA00010531"/>
    </source>
</evidence>
<sequence length="362" mass="41574">MLRKLPSLFNNILSVNQVRQNARPLFISATNEAARKGTREKARKKKVKVEIKKVGFIPHNLRKKVRVTVNKHQDDSWKQIPQDDVYIQKYYQYRTFTVEDAIKCHQETHHPTMYNVPNAPILAEIEINMQGEKITRFVDNFHRMAPINYKFNHGEERTVLAFAKGQEYIDIAKKAGATLAGDGGLVKSIQNGDLSFNDFQFIVAHSNILHEIMPIRGLLKRRFPNPKNGTLGTDLEEMVQKFLNGITYSVKKDENQQNFANLTAQFGTLDMDVKHLEDNLASLLQDINKMRPKREGKFITRVYINSPPSSEKLKINPFVYVPEEQTFAKKKTSAKVAEEEDEDEATAAEDEEEVKEKKEAVN</sequence>